<feature type="compositionally biased region" description="Low complexity" evidence="6">
    <location>
        <begin position="107"/>
        <end position="172"/>
    </location>
</feature>
<evidence type="ECO:0000256" key="6">
    <source>
        <dbReference type="SAM" id="MobiDB-lite"/>
    </source>
</evidence>
<dbReference type="STRING" id="1257118.L8GEW9"/>
<feature type="region of interest" description="Disordered" evidence="6">
    <location>
        <begin position="1"/>
        <end position="284"/>
    </location>
</feature>
<gene>
    <name evidence="8" type="ORF">ACA1_189380</name>
</gene>
<feature type="compositionally biased region" description="Acidic residues" evidence="6">
    <location>
        <begin position="258"/>
        <end position="267"/>
    </location>
</feature>
<evidence type="ECO:0000256" key="4">
    <source>
        <dbReference type="ARBA" id="ARBA00022753"/>
    </source>
</evidence>
<feature type="domain" description="Vps16 C-terminal" evidence="7">
    <location>
        <begin position="518"/>
        <end position="630"/>
    </location>
</feature>
<feature type="domain" description="Vps16 C-terminal" evidence="7">
    <location>
        <begin position="331"/>
        <end position="463"/>
    </location>
</feature>
<dbReference type="PANTHER" id="PTHR13364:SF6">
    <property type="entry name" value="SPERMATOGENESIS-DEFECTIVE PROTEIN 39 HOMOLOG"/>
    <property type="match status" value="1"/>
</dbReference>
<dbReference type="GO" id="GO:0007034">
    <property type="term" value="P:vacuolar transport"/>
    <property type="evidence" value="ECO:0007669"/>
    <property type="project" value="TreeGrafter"/>
</dbReference>
<dbReference type="PANTHER" id="PTHR13364">
    <property type="entry name" value="DEFECTIVE SPERMATOGENESIS PROTEIN 39"/>
    <property type="match status" value="1"/>
</dbReference>
<evidence type="ECO:0000256" key="5">
    <source>
        <dbReference type="ARBA" id="ARBA00023329"/>
    </source>
</evidence>
<protein>
    <recommendedName>
        <fullName evidence="7">Vps16 C-terminal domain-containing protein</fullName>
    </recommendedName>
</protein>
<reference evidence="8 9" key="1">
    <citation type="journal article" date="2013" name="Genome Biol.">
        <title>Genome of Acanthamoeba castellanii highlights extensive lateral gene transfer and early evolution of tyrosine kinase signaling.</title>
        <authorList>
            <person name="Clarke M."/>
            <person name="Lohan A.J."/>
            <person name="Liu B."/>
            <person name="Lagkouvardos I."/>
            <person name="Roy S."/>
            <person name="Zafar N."/>
            <person name="Bertelli C."/>
            <person name="Schilde C."/>
            <person name="Kianianmomeni A."/>
            <person name="Burglin T.R."/>
            <person name="Frech C."/>
            <person name="Turcotte B."/>
            <person name="Kopec K.O."/>
            <person name="Synnott J.M."/>
            <person name="Choo C."/>
            <person name="Paponov I."/>
            <person name="Finkler A."/>
            <person name="Soon Heng Tan C."/>
            <person name="Hutchins A.P."/>
            <person name="Weinmeier T."/>
            <person name="Rattei T."/>
            <person name="Chu J.S."/>
            <person name="Gimenez G."/>
            <person name="Irimia M."/>
            <person name="Rigden D.J."/>
            <person name="Fitzpatrick D.A."/>
            <person name="Lorenzo-Morales J."/>
            <person name="Bateman A."/>
            <person name="Chiu C.H."/>
            <person name="Tang P."/>
            <person name="Hegemann P."/>
            <person name="Fromm H."/>
            <person name="Raoult D."/>
            <person name="Greub G."/>
            <person name="Miranda-Saavedra D."/>
            <person name="Chen N."/>
            <person name="Nash P."/>
            <person name="Ginger M.L."/>
            <person name="Horn M."/>
            <person name="Schaap P."/>
            <person name="Caler L."/>
            <person name="Loftus B."/>
        </authorList>
    </citation>
    <scope>NUCLEOTIDE SEQUENCE [LARGE SCALE GENOMIC DNA]</scope>
    <source>
        <strain evidence="8 9">Neff</strain>
    </source>
</reference>
<dbReference type="OMA" id="CYCSAYD"/>
<keyword evidence="4" id="KW-0967">Endosome</keyword>
<evidence type="ECO:0000313" key="9">
    <source>
        <dbReference type="Proteomes" id="UP000011083"/>
    </source>
</evidence>
<name>L8GEW9_ACACF</name>
<feature type="compositionally biased region" description="Low complexity" evidence="6">
    <location>
        <begin position="186"/>
        <end position="254"/>
    </location>
</feature>
<dbReference type="GO" id="GO:0099023">
    <property type="term" value="C:vesicle tethering complex"/>
    <property type="evidence" value="ECO:0007669"/>
    <property type="project" value="UniProtKB-ARBA"/>
</dbReference>
<proteinExistence type="predicted"/>
<keyword evidence="5" id="KW-0968">Cytoplasmic vesicle</keyword>
<keyword evidence="9" id="KW-1185">Reference proteome</keyword>
<sequence>MSGQGGSLNPFDDDDGDSTTAPVSAAGCPANPFDDDDLEFAVVPPEVPLPESPTTRPSYSSSHSAPNPFDDDDDGSSSPPPRGASGAPSKINPSSSSSSFHAPNGRKTSAPAALASSSSSSSPPTSSSSSSSSAPKSGSLSSFFSALSARRPSSGSSAAAPTGSGGAPLSAPVPLRSTSDFLPSFSSALSLSSSPTTTTTTTSTAAAAAAAAAGSNGSTTSMLSRSSSSLSVSPSALNFFSSSPHASSFSSPSSYQETMEEEAEAEAEATTHADDGDSDEDGEADEAEARFNIVARQRSPPSPQTRREQAAAQVRAIVNHGEYSLHSFRSLGDKKTLLDAASASMNGNAMMTVILFLKDTLSSNNFRALIAAHREASNLYLRHLRDEGNHVDRVLMYHAQGDHRREGLARLALCYQVADVPKRLAAFQDCLQYFQRLHSRLFEFESKQLEDQIKLLEIQINMERVDAARAAKGEPLFVSFPRSPIVYSGLGATLYYSVFYHSYATQGKAKEIAFLPANMRKTFRIGEKRFFWVKLRALCCQKQWAAVKQLPTTALFSSKPTSPIGFGPFVDAIHTFGGPTMLLREFLVLIKSPTKRYRAALRTTQYDIAIDALVATRDEEELLWLLKEIKWKLGPVADIEYRTKIESALTSLRAPPPAKPH</sequence>
<feature type="compositionally biased region" description="Polar residues" evidence="6">
    <location>
        <begin position="54"/>
        <end position="63"/>
    </location>
</feature>
<dbReference type="InterPro" id="IPR040057">
    <property type="entry name" value="Spe-39"/>
</dbReference>
<evidence type="ECO:0000259" key="7">
    <source>
        <dbReference type="Pfam" id="PF04840"/>
    </source>
</evidence>
<evidence type="ECO:0000313" key="8">
    <source>
        <dbReference type="EMBL" id="ELR11283.1"/>
    </source>
</evidence>
<dbReference type="RefSeq" id="XP_004333296.1">
    <property type="nucleotide sequence ID" value="XM_004333248.1"/>
</dbReference>
<comment type="subcellular location">
    <subcellularLocation>
        <location evidence="2">Cytoplasmic vesicle</location>
    </subcellularLocation>
    <subcellularLocation>
        <location evidence="1">Early endosome</location>
    </subcellularLocation>
    <subcellularLocation>
        <location evidence="3">Late endosome</location>
    </subcellularLocation>
</comment>
<dbReference type="KEGG" id="acan:ACA1_189380"/>
<accession>L8GEW9</accession>
<dbReference type="EMBL" id="KB008154">
    <property type="protein sequence ID" value="ELR11283.1"/>
    <property type="molecule type" value="Genomic_DNA"/>
</dbReference>
<dbReference type="VEuPathDB" id="AmoebaDB:ACA1_189380"/>
<dbReference type="GO" id="GO:0005769">
    <property type="term" value="C:early endosome"/>
    <property type="evidence" value="ECO:0007669"/>
    <property type="project" value="UniProtKB-SubCell"/>
</dbReference>
<feature type="compositionally biased region" description="Low complexity" evidence="6">
    <location>
        <begin position="83"/>
        <end position="99"/>
    </location>
</feature>
<dbReference type="Proteomes" id="UP000011083">
    <property type="component" value="Unassembled WGS sequence"/>
</dbReference>
<dbReference type="AlphaFoldDB" id="L8GEW9"/>
<dbReference type="GO" id="GO:0005770">
    <property type="term" value="C:late endosome"/>
    <property type="evidence" value="ECO:0007669"/>
    <property type="project" value="UniProtKB-SubCell"/>
</dbReference>
<dbReference type="InterPro" id="IPR006925">
    <property type="entry name" value="Vps16_C"/>
</dbReference>
<dbReference type="Pfam" id="PF04840">
    <property type="entry name" value="Vps16_C"/>
    <property type="match status" value="2"/>
</dbReference>
<evidence type="ECO:0000256" key="1">
    <source>
        <dbReference type="ARBA" id="ARBA00004412"/>
    </source>
</evidence>
<evidence type="ECO:0000256" key="3">
    <source>
        <dbReference type="ARBA" id="ARBA00004603"/>
    </source>
</evidence>
<dbReference type="Gene3D" id="1.10.150.780">
    <property type="entry name" value="Vps16, C-terminal region"/>
    <property type="match status" value="1"/>
</dbReference>
<dbReference type="GeneID" id="14911759"/>
<organism evidence="8 9">
    <name type="scientific">Acanthamoeba castellanii (strain ATCC 30010 / Neff)</name>
    <dbReference type="NCBI Taxonomy" id="1257118"/>
    <lineage>
        <taxon>Eukaryota</taxon>
        <taxon>Amoebozoa</taxon>
        <taxon>Discosea</taxon>
        <taxon>Longamoebia</taxon>
        <taxon>Centramoebida</taxon>
        <taxon>Acanthamoebidae</taxon>
        <taxon>Acanthamoeba</taxon>
    </lineage>
</organism>
<dbReference type="OrthoDB" id="9977282at2759"/>
<evidence type="ECO:0000256" key="2">
    <source>
        <dbReference type="ARBA" id="ARBA00004541"/>
    </source>
</evidence>
<dbReference type="InterPro" id="IPR038132">
    <property type="entry name" value="Vps16_C_sf"/>
</dbReference>
<feature type="compositionally biased region" description="Polar residues" evidence="6">
    <location>
        <begin position="176"/>
        <end position="185"/>
    </location>
</feature>
<dbReference type="GO" id="GO:0006886">
    <property type="term" value="P:intracellular protein transport"/>
    <property type="evidence" value="ECO:0007669"/>
    <property type="project" value="InterPro"/>
</dbReference>